<keyword evidence="2" id="KW-1185">Reference proteome</keyword>
<reference evidence="3" key="1">
    <citation type="submission" date="2025-08" db="UniProtKB">
        <authorList>
            <consortium name="RefSeq"/>
        </authorList>
    </citation>
    <scope>IDENTIFICATION</scope>
    <source>
        <tissue evidence="3">Gonad</tissue>
    </source>
</reference>
<sequence>MIRQLRYVLGTRVNSDFLCLLPRSSACVYISPFNICHYYHESEKKFYFNDMRDKRGVFRGACLSCTECEDFETDDGKTSCGYCGCPPASHTRQACASASTPEDAPSSDANNLFHKVGNPYLFHQIIEETHVGALPVVRDNPLVKRGLIQEVREEAGPRERDAADVRNEGRMSEERQRKLGLTPHATSGKTKYANSILPNFYHKYYPVCLDDSLFYKHFFVERNRQFGIKTKVENTTRCFTNISSSRETGSLG</sequence>
<feature type="region of interest" description="Disordered" evidence="1">
    <location>
        <begin position="154"/>
        <end position="176"/>
    </location>
</feature>
<evidence type="ECO:0000313" key="3">
    <source>
        <dbReference type="RefSeq" id="XP_019628632.1"/>
    </source>
</evidence>
<dbReference type="GeneID" id="109473192"/>
<organism evidence="2 3">
    <name type="scientific">Branchiostoma belcheri</name>
    <name type="common">Amphioxus</name>
    <dbReference type="NCBI Taxonomy" id="7741"/>
    <lineage>
        <taxon>Eukaryota</taxon>
        <taxon>Metazoa</taxon>
        <taxon>Chordata</taxon>
        <taxon>Cephalochordata</taxon>
        <taxon>Leptocardii</taxon>
        <taxon>Amphioxiformes</taxon>
        <taxon>Branchiostomatidae</taxon>
        <taxon>Branchiostoma</taxon>
    </lineage>
</organism>
<accession>A0A6P4ZC10</accession>
<proteinExistence type="predicted"/>
<protein>
    <submittedName>
        <fullName evidence="3">Uncharacterized protein LOC109473192</fullName>
    </submittedName>
</protein>
<gene>
    <name evidence="3" type="primary">LOC109473192</name>
</gene>
<dbReference type="OrthoDB" id="10653980at2759"/>
<evidence type="ECO:0000313" key="2">
    <source>
        <dbReference type="Proteomes" id="UP000515135"/>
    </source>
</evidence>
<name>A0A6P4ZC10_BRABE</name>
<dbReference type="AlphaFoldDB" id="A0A6P4ZC10"/>
<dbReference type="RefSeq" id="XP_019628632.1">
    <property type="nucleotide sequence ID" value="XM_019773073.1"/>
</dbReference>
<evidence type="ECO:0000256" key="1">
    <source>
        <dbReference type="SAM" id="MobiDB-lite"/>
    </source>
</evidence>
<dbReference type="Proteomes" id="UP000515135">
    <property type="component" value="Unplaced"/>
</dbReference>
<dbReference type="KEGG" id="bbel:109473192"/>